<dbReference type="InterPro" id="IPR003599">
    <property type="entry name" value="Ig_sub"/>
</dbReference>
<dbReference type="EMBL" id="JAVHJS010000026">
    <property type="protein sequence ID" value="KAK2814788.1"/>
    <property type="molecule type" value="Genomic_DNA"/>
</dbReference>
<dbReference type="FunFam" id="2.60.40.10:FF:000142">
    <property type="entry name" value="V-set domain-containing T-cell activation inhibitor 1"/>
    <property type="match status" value="1"/>
</dbReference>
<evidence type="ECO:0000256" key="13">
    <source>
        <dbReference type="SAM" id="SignalP"/>
    </source>
</evidence>
<feature type="domain" description="Ig-like" evidence="14">
    <location>
        <begin position="139"/>
        <end position="206"/>
    </location>
</feature>
<keyword evidence="7" id="KW-1015">Disulfide bond</keyword>
<keyword evidence="9" id="KW-0325">Glycoprotein</keyword>
<dbReference type="InterPro" id="IPR013783">
    <property type="entry name" value="Ig-like_fold"/>
</dbReference>
<feature type="transmembrane region" description="Helical" evidence="12">
    <location>
        <begin position="316"/>
        <end position="336"/>
    </location>
</feature>
<feature type="signal peptide" evidence="13">
    <location>
        <begin position="1"/>
        <end position="20"/>
    </location>
</feature>
<feature type="compositionally biased region" description="Low complexity" evidence="11">
    <location>
        <begin position="351"/>
        <end position="362"/>
    </location>
</feature>
<dbReference type="AlphaFoldDB" id="A0AA88IJ56"/>
<comment type="subcellular location">
    <subcellularLocation>
        <location evidence="1">Cell membrane</location>
        <topology evidence="1">Single-pass type I membrane protein</topology>
    </subcellularLocation>
</comment>
<dbReference type="PANTHER" id="PTHR25466:SF14">
    <property type="entry name" value="BUTYROPHILIN SUBFAMILY 2 MEMBER A2-LIKE-RELATED"/>
    <property type="match status" value="1"/>
</dbReference>
<dbReference type="SUPFAM" id="SSF48726">
    <property type="entry name" value="Immunoglobulin"/>
    <property type="match status" value="3"/>
</dbReference>
<dbReference type="InterPro" id="IPR007110">
    <property type="entry name" value="Ig-like_dom"/>
</dbReference>
<accession>A0AA88IJ56</accession>
<evidence type="ECO:0000256" key="6">
    <source>
        <dbReference type="ARBA" id="ARBA00023136"/>
    </source>
</evidence>
<evidence type="ECO:0000256" key="5">
    <source>
        <dbReference type="ARBA" id="ARBA00022989"/>
    </source>
</evidence>
<dbReference type="SMART" id="SM00408">
    <property type="entry name" value="IGc2"/>
    <property type="match status" value="2"/>
</dbReference>
<dbReference type="InterPro" id="IPR013162">
    <property type="entry name" value="CD80_C2-set"/>
</dbReference>
<keyword evidence="3 12" id="KW-0812">Transmembrane</keyword>
<dbReference type="PANTHER" id="PTHR25466">
    <property type="entry name" value="T-LYMPHOCYTE ACTIVATION ANTIGEN"/>
    <property type="match status" value="1"/>
</dbReference>
<dbReference type="GO" id="GO:0042102">
    <property type="term" value="P:positive regulation of T cell proliferation"/>
    <property type="evidence" value="ECO:0007669"/>
    <property type="project" value="TreeGrafter"/>
</dbReference>
<evidence type="ECO:0000259" key="14">
    <source>
        <dbReference type="PROSITE" id="PS50835"/>
    </source>
</evidence>
<organism evidence="15 16">
    <name type="scientific">Tachysurus vachellii</name>
    <name type="common">Darkbarbel catfish</name>
    <name type="synonym">Pelteobagrus vachellii</name>
    <dbReference type="NCBI Taxonomy" id="175792"/>
    <lineage>
        <taxon>Eukaryota</taxon>
        <taxon>Metazoa</taxon>
        <taxon>Chordata</taxon>
        <taxon>Craniata</taxon>
        <taxon>Vertebrata</taxon>
        <taxon>Euteleostomi</taxon>
        <taxon>Actinopterygii</taxon>
        <taxon>Neopterygii</taxon>
        <taxon>Teleostei</taxon>
        <taxon>Ostariophysi</taxon>
        <taxon>Siluriformes</taxon>
        <taxon>Bagridae</taxon>
        <taxon>Tachysurus</taxon>
    </lineage>
</organism>
<evidence type="ECO:0000256" key="11">
    <source>
        <dbReference type="SAM" id="MobiDB-lite"/>
    </source>
</evidence>
<dbReference type="GO" id="GO:0006955">
    <property type="term" value="P:immune response"/>
    <property type="evidence" value="ECO:0007669"/>
    <property type="project" value="TreeGrafter"/>
</dbReference>
<dbReference type="GO" id="GO:0009897">
    <property type="term" value="C:external side of plasma membrane"/>
    <property type="evidence" value="ECO:0007669"/>
    <property type="project" value="TreeGrafter"/>
</dbReference>
<keyword evidence="5 12" id="KW-1133">Transmembrane helix</keyword>
<gene>
    <name evidence="15" type="ORF">Q7C36_023054</name>
</gene>
<feature type="chain" id="PRO_5041701144" description="Ig-like domain-containing protein" evidence="13">
    <location>
        <begin position="21"/>
        <end position="388"/>
    </location>
</feature>
<keyword evidence="4 13" id="KW-0732">Signal</keyword>
<dbReference type="GO" id="GO:0031295">
    <property type="term" value="P:T cell costimulation"/>
    <property type="evidence" value="ECO:0007669"/>
    <property type="project" value="TreeGrafter"/>
</dbReference>
<evidence type="ECO:0000256" key="3">
    <source>
        <dbReference type="ARBA" id="ARBA00022692"/>
    </source>
</evidence>
<evidence type="ECO:0000256" key="1">
    <source>
        <dbReference type="ARBA" id="ARBA00004251"/>
    </source>
</evidence>
<dbReference type="InterPro" id="IPR013106">
    <property type="entry name" value="Ig_V-set"/>
</dbReference>
<keyword evidence="16" id="KW-1185">Reference proteome</keyword>
<keyword evidence="2" id="KW-1003">Cell membrane</keyword>
<keyword evidence="6 12" id="KW-0472">Membrane</keyword>
<dbReference type="Pfam" id="PF07686">
    <property type="entry name" value="V-set"/>
    <property type="match status" value="1"/>
</dbReference>
<dbReference type="Gene3D" id="2.60.40.10">
    <property type="entry name" value="Immunoglobulins"/>
    <property type="match status" value="3"/>
</dbReference>
<dbReference type="Pfam" id="PF08205">
    <property type="entry name" value="C2-set_2"/>
    <property type="match status" value="1"/>
</dbReference>
<protein>
    <recommendedName>
        <fullName evidence="14">Ig-like domain-containing protein</fullName>
    </recommendedName>
</protein>
<comment type="caution">
    <text evidence="15">The sequence shown here is derived from an EMBL/GenBank/DDBJ whole genome shotgun (WGS) entry which is preliminary data.</text>
</comment>
<proteinExistence type="predicted"/>
<dbReference type="GO" id="GO:0007166">
    <property type="term" value="P:cell surface receptor signaling pathway"/>
    <property type="evidence" value="ECO:0007669"/>
    <property type="project" value="TreeGrafter"/>
</dbReference>
<keyword evidence="10" id="KW-0393">Immunoglobulin domain</keyword>
<evidence type="ECO:0000256" key="4">
    <source>
        <dbReference type="ARBA" id="ARBA00022729"/>
    </source>
</evidence>
<dbReference type="GO" id="GO:0071222">
    <property type="term" value="P:cellular response to lipopolysaccharide"/>
    <property type="evidence" value="ECO:0007669"/>
    <property type="project" value="TreeGrafter"/>
</dbReference>
<evidence type="ECO:0000256" key="10">
    <source>
        <dbReference type="ARBA" id="ARBA00023319"/>
    </source>
</evidence>
<evidence type="ECO:0000256" key="12">
    <source>
        <dbReference type="SAM" id="Phobius"/>
    </source>
</evidence>
<evidence type="ECO:0000256" key="7">
    <source>
        <dbReference type="ARBA" id="ARBA00023157"/>
    </source>
</evidence>
<feature type="region of interest" description="Disordered" evidence="11">
    <location>
        <begin position="345"/>
        <end position="388"/>
    </location>
</feature>
<feature type="domain" description="Ig-like" evidence="14">
    <location>
        <begin position="21"/>
        <end position="122"/>
    </location>
</feature>
<dbReference type="PROSITE" id="PS50835">
    <property type="entry name" value="IG_LIKE"/>
    <property type="match status" value="2"/>
</dbReference>
<evidence type="ECO:0000256" key="9">
    <source>
        <dbReference type="ARBA" id="ARBA00023180"/>
    </source>
</evidence>
<keyword evidence="8" id="KW-0675">Receptor</keyword>
<dbReference type="InterPro" id="IPR003598">
    <property type="entry name" value="Ig_sub2"/>
</dbReference>
<evidence type="ECO:0000313" key="16">
    <source>
        <dbReference type="Proteomes" id="UP001187315"/>
    </source>
</evidence>
<dbReference type="SMART" id="SM00409">
    <property type="entry name" value="IG"/>
    <property type="match status" value="2"/>
</dbReference>
<evidence type="ECO:0000256" key="2">
    <source>
        <dbReference type="ARBA" id="ARBA00022475"/>
    </source>
</evidence>
<dbReference type="PROSITE" id="PS51257">
    <property type="entry name" value="PROKAR_LIPOPROTEIN"/>
    <property type="match status" value="1"/>
</dbReference>
<dbReference type="GO" id="GO:0042130">
    <property type="term" value="P:negative regulation of T cell proliferation"/>
    <property type="evidence" value="ECO:0007669"/>
    <property type="project" value="TreeGrafter"/>
</dbReference>
<dbReference type="Proteomes" id="UP001187315">
    <property type="component" value="Unassembled WGS sequence"/>
</dbReference>
<dbReference type="InterPro" id="IPR036179">
    <property type="entry name" value="Ig-like_dom_sf"/>
</dbReference>
<reference evidence="15" key="1">
    <citation type="submission" date="2023-08" db="EMBL/GenBank/DDBJ databases">
        <title>Pelteobagrus vachellii genome.</title>
        <authorList>
            <person name="Liu H."/>
        </authorList>
    </citation>
    <scope>NUCLEOTIDE SEQUENCE</scope>
    <source>
        <strain evidence="15">PRFRI_2022a</strain>
        <tissue evidence="15">Muscle</tissue>
    </source>
</reference>
<sequence>MQQTSRTFLLFWTILLSTRAEDVTVTCVWSSSCVLPCRSQYHDIIHWYKDNKQNSVHTFYDKDDHLEYQDGDFKYRTSLFRDQLSQGNISLLLQTIRTTDEGRYKCYSATSTDNSEQFIRLRVQAPVKEVDLNMKSDKISCGMKGVYPEPQISWYIDGSAEGDFSVEKAGDKEGLFSVSSVLSQSVKENTTYNCTISLRDKTQTASLRRENVVIMSGQDATIHCPVSQEISGNSNITLMFGNSSTILTYIQVSQFPTDTEWRGKKIHVALDGTVTIPNVENEEHTGVYRCLRVSALSRQEVYSKVQIKSENYQTGVIVGLAVLIFIILIAVLCWRCRKKIVNAIRKKQQTSSSENNRNSSNGNREEQGQESTPLAQIPGQHGAETDPQ</sequence>
<dbReference type="InterPro" id="IPR051713">
    <property type="entry name" value="T-cell_Activation_Regulation"/>
</dbReference>
<name>A0AA88IJ56_TACVA</name>
<evidence type="ECO:0000313" key="15">
    <source>
        <dbReference type="EMBL" id="KAK2814788.1"/>
    </source>
</evidence>
<evidence type="ECO:0000256" key="8">
    <source>
        <dbReference type="ARBA" id="ARBA00023170"/>
    </source>
</evidence>